<keyword evidence="7" id="KW-1185">Reference proteome</keyword>
<accession>A0A7X6CZ53</accession>
<name>A0A7X6CZ53_9ACTN</name>
<protein>
    <submittedName>
        <fullName evidence="6">NUDIX domain-containing protein</fullName>
    </submittedName>
</protein>
<evidence type="ECO:0000259" key="5">
    <source>
        <dbReference type="PROSITE" id="PS51462"/>
    </source>
</evidence>
<organism evidence="6 7">
    <name type="scientific">Streptomyces lonarensis</name>
    <dbReference type="NCBI Taxonomy" id="700599"/>
    <lineage>
        <taxon>Bacteria</taxon>
        <taxon>Bacillati</taxon>
        <taxon>Actinomycetota</taxon>
        <taxon>Actinomycetes</taxon>
        <taxon>Kitasatosporales</taxon>
        <taxon>Streptomycetaceae</taxon>
        <taxon>Streptomyces</taxon>
    </lineage>
</organism>
<dbReference type="InterPro" id="IPR029068">
    <property type="entry name" value="Glyas_Bleomycin-R_OHBP_Dase"/>
</dbReference>
<dbReference type="Gene3D" id="3.90.79.10">
    <property type="entry name" value="Nucleoside Triphosphate Pyrophosphohydrolase"/>
    <property type="match status" value="1"/>
</dbReference>
<gene>
    <name evidence="6" type="ORF">HCN56_06305</name>
</gene>
<dbReference type="InterPro" id="IPR015797">
    <property type="entry name" value="NUDIX_hydrolase-like_dom_sf"/>
</dbReference>
<evidence type="ECO:0000313" key="6">
    <source>
        <dbReference type="EMBL" id="NJQ05197.1"/>
    </source>
</evidence>
<dbReference type="EMBL" id="JAAVJD010000028">
    <property type="protein sequence ID" value="NJQ05197.1"/>
    <property type="molecule type" value="Genomic_DNA"/>
</dbReference>
<evidence type="ECO:0000313" key="7">
    <source>
        <dbReference type="Proteomes" id="UP000578686"/>
    </source>
</evidence>
<reference evidence="6 7" key="1">
    <citation type="submission" date="2020-03" db="EMBL/GenBank/DDBJ databases">
        <title>Draft genome of Streptomyces sp. ventii, isolated from the Axial Seamount in the Pacific Ocean, and resequencing of the two type strains Streptomyces lonarensis strain NCL 716 and Streptomyces bohaiensis strain 11A07.</title>
        <authorList>
            <person name="Loughran R.M."/>
            <person name="Pfannmuller K.M."/>
            <person name="Wasson B.J."/>
            <person name="Deadmond M.C."/>
            <person name="Paddock B.E."/>
            <person name="Koyack M.J."/>
            <person name="Gallegos D.A."/>
            <person name="Mitchell E.A."/>
            <person name="Ushijima B."/>
            <person name="Saw J.H."/>
            <person name="Mcphail K.L."/>
            <person name="Videau P."/>
        </authorList>
    </citation>
    <scope>NUCLEOTIDE SEQUENCE [LARGE SCALE GENOMIC DNA]</scope>
    <source>
        <strain evidence="6 7">NCL716</strain>
    </source>
</reference>
<evidence type="ECO:0000256" key="4">
    <source>
        <dbReference type="RuleBase" id="RU003476"/>
    </source>
</evidence>
<dbReference type="PROSITE" id="PS51462">
    <property type="entry name" value="NUDIX"/>
    <property type="match status" value="1"/>
</dbReference>
<dbReference type="PANTHER" id="PTHR43046">
    <property type="entry name" value="GDP-MANNOSE MANNOSYL HYDROLASE"/>
    <property type="match status" value="1"/>
</dbReference>
<evidence type="ECO:0000256" key="1">
    <source>
        <dbReference type="ARBA" id="ARBA00001946"/>
    </source>
</evidence>
<dbReference type="InterPro" id="IPR000086">
    <property type="entry name" value="NUDIX_hydrolase_dom"/>
</dbReference>
<dbReference type="Gene3D" id="3.10.180.10">
    <property type="entry name" value="2,3-Dihydroxybiphenyl 1,2-Dioxygenase, domain 1"/>
    <property type="match status" value="1"/>
</dbReference>
<dbReference type="Pfam" id="PF18029">
    <property type="entry name" value="Glyoxalase_6"/>
    <property type="match status" value="1"/>
</dbReference>
<proteinExistence type="inferred from homology"/>
<dbReference type="InterPro" id="IPR020476">
    <property type="entry name" value="Nudix_hydrolase"/>
</dbReference>
<dbReference type="AlphaFoldDB" id="A0A7X6CZ53"/>
<comment type="similarity">
    <text evidence="2 4">Belongs to the Nudix hydrolase family.</text>
</comment>
<dbReference type="SUPFAM" id="SSF54593">
    <property type="entry name" value="Glyoxalase/Bleomycin resistance protein/Dihydroxybiphenyl dioxygenase"/>
    <property type="match status" value="1"/>
</dbReference>
<evidence type="ECO:0000256" key="2">
    <source>
        <dbReference type="ARBA" id="ARBA00005582"/>
    </source>
</evidence>
<dbReference type="InterPro" id="IPR041581">
    <property type="entry name" value="Glyoxalase_6"/>
</dbReference>
<dbReference type="PRINTS" id="PR00502">
    <property type="entry name" value="NUDIXFAMILY"/>
</dbReference>
<dbReference type="SUPFAM" id="SSF55811">
    <property type="entry name" value="Nudix"/>
    <property type="match status" value="1"/>
</dbReference>
<dbReference type="InterPro" id="IPR020084">
    <property type="entry name" value="NUDIX_hydrolase_CS"/>
</dbReference>
<dbReference type="PANTHER" id="PTHR43046:SF16">
    <property type="entry name" value="ADP-RIBOSE PYROPHOSPHATASE YJHB-RELATED"/>
    <property type="match status" value="1"/>
</dbReference>
<feature type="domain" description="Nudix hydrolase" evidence="5">
    <location>
        <begin position="153"/>
        <end position="288"/>
    </location>
</feature>
<comment type="cofactor">
    <cofactor evidence="1">
        <name>Mg(2+)</name>
        <dbReference type="ChEBI" id="CHEBI:18420"/>
    </cofactor>
</comment>
<evidence type="ECO:0000256" key="3">
    <source>
        <dbReference type="ARBA" id="ARBA00022801"/>
    </source>
</evidence>
<dbReference type="PROSITE" id="PS00893">
    <property type="entry name" value="NUDIX_BOX"/>
    <property type="match status" value="1"/>
</dbReference>
<dbReference type="Pfam" id="PF00293">
    <property type="entry name" value="NUDIX"/>
    <property type="match status" value="1"/>
</dbReference>
<sequence length="299" mass="30329">MSTPLPAGPTATVPPATPLPVEPAARLSIACADPARVARFWAALLGGEPVPAAGGGVALAPPAPLPALLLRPAAGTPSARPSGDGAVVPEFTVDDVPATAARARHLGATGDAAADGDRAELRDPEGARFALLRRGGGLPAPAVPAPAVAAGSMTLLAAAVVVHDTAADRVVMLRRGPNAKFGRGLWDVPVGKCDPGEAVPDAAVRELHEETGLVVDPADLRLGHVVHGARGAEAPGGFLTVVFVTERWSGELVNREPAKHAEARWVPTGELPSDVVFSADRLLEAVLSGRPGVTARGWS</sequence>
<dbReference type="Proteomes" id="UP000578686">
    <property type="component" value="Unassembled WGS sequence"/>
</dbReference>
<comment type="caution">
    <text evidence="6">The sequence shown here is derived from an EMBL/GenBank/DDBJ whole genome shotgun (WGS) entry which is preliminary data.</text>
</comment>
<keyword evidence="3 4" id="KW-0378">Hydrolase</keyword>
<dbReference type="GO" id="GO:0016787">
    <property type="term" value="F:hydrolase activity"/>
    <property type="evidence" value="ECO:0007669"/>
    <property type="project" value="UniProtKB-KW"/>
</dbReference>